<feature type="region of interest" description="Disordered" evidence="5">
    <location>
        <begin position="403"/>
        <end position="429"/>
    </location>
</feature>
<proteinExistence type="predicted"/>
<evidence type="ECO:0000256" key="2">
    <source>
        <dbReference type="ARBA" id="ARBA00022771"/>
    </source>
</evidence>
<keyword evidence="3" id="KW-0862">Zinc</keyword>
<accession>A0A1Y2ISN1</accession>
<evidence type="ECO:0000259" key="6">
    <source>
        <dbReference type="PROSITE" id="PS50157"/>
    </source>
</evidence>
<dbReference type="SMART" id="SM00355">
    <property type="entry name" value="ZnF_C2H2"/>
    <property type="match status" value="3"/>
</dbReference>
<evidence type="ECO:0000256" key="3">
    <source>
        <dbReference type="ARBA" id="ARBA00022833"/>
    </source>
</evidence>
<dbReference type="PROSITE" id="PS50157">
    <property type="entry name" value="ZINC_FINGER_C2H2_2"/>
    <property type="match status" value="2"/>
</dbReference>
<evidence type="ECO:0000256" key="5">
    <source>
        <dbReference type="SAM" id="MobiDB-lite"/>
    </source>
</evidence>
<dbReference type="PROSITE" id="PS00028">
    <property type="entry name" value="ZINC_FINGER_C2H2_1"/>
    <property type="match status" value="1"/>
</dbReference>
<dbReference type="GO" id="GO:0008270">
    <property type="term" value="F:zinc ion binding"/>
    <property type="evidence" value="ECO:0007669"/>
    <property type="project" value="UniProtKB-KW"/>
</dbReference>
<dbReference type="InterPro" id="IPR013087">
    <property type="entry name" value="Znf_C2H2_type"/>
</dbReference>
<sequence length="429" mass="47077">MPSLQYPSLPTSANDLDILLKEESMDDLLGFSPLPSLSGDDAFGAAPLLGIYADINLRERMAEEQAPSVCVNPADIMSGSPGVSVPLPDQSNALDTESTSTRGSTPALSASLLSQSQTPADSPLSPALDLTTGGRGEVMVEGSFSDEAISAIVTVLQTSAKQEAQESSSIIDGHSQMSNAVQPCQLVAPQPVYPNQLLPFPTSDPRMHHPSLANVGSSAVFPGPRIPLADIQLQQIQQIPYSVFGTYAPFDFTQSLLPPVAVPPPPSPVLNAHTGISLEDLRQRANDYRLRNPVAELDKTFLQSFAGRLSARGELLDEYRCYVNGCGQRNKRRDHILVHVGSHVEHRPWRCQHCGMRFLRKNECKRHESSHGGRKPFSCQICAPHQERNFVRQDLLKRHMRVTHGVHDTSRVSKKKVESRKQEDAEYWP</sequence>
<protein>
    <recommendedName>
        <fullName evidence="6">C2H2-type domain-containing protein</fullName>
    </recommendedName>
</protein>
<evidence type="ECO:0000256" key="1">
    <source>
        <dbReference type="ARBA" id="ARBA00022723"/>
    </source>
</evidence>
<dbReference type="SUPFAM" id="SSF57667">
    <property type="entry name" value="beta-beta-alpha zinc fingers"/>
    <property type="match status" value="1"/>
</dbReference>
<feature type="domain" description="C2H2-type" evidence="6">
    <location>
        <begin position="349"/>
        <end position="376"/>
    </location>
</feature>
<dbReference type="InterPro" id="IPR036236">
    <property type="entry name" value="Znf_C2H2_sf"/>
</dbReference>
<evidence type="ECO:0000313" key="8">
    <source>
        <dbReference type="Proteomes" id="UP000193067"/>
    </source>
</evidence>
<feature type="domain" description="C2H2-type" evidence="6">
    <location>
        <begin position="319"/>
        <end position="348"/>
    </location>
</feature>
<keyword evidence="1" id="KW-0479">Metal-binding</keyword>
<dbReference type="PANTHER" id="PTHR23235">
    <property type="entry name" value="KRUEPPEL-LIKE TRANSCRIPTION FACTOR"/>
    <property type="match status" value="1"/>
</dbReference>
<dbReference type="Proteomes" id="UP000193067">
    <property type="component" value="Unassembled WGS sequence"/>
</dbReference>
<feature type="compositionally biased region" description="Basic and acidic residues" evidence="5">
    <location>
        <begin position="405"/>
        <end position="429"/>
    </location>
</feature>
<feature type="compositionally biased region" description="Polar residues" evidence="5">
    <location>
        <begin position="89"/>
        <end position="103"/>
    </location>
</feature>
<dbReference type="OrthoDB" id="8117402at2759"/>
<evidence type="ECO:0000256" key="4">
    <source>
        <dbReference type="PROSITE-ProRule" id="PRU00042"/>
    </source>
</evidence>
<evidence type="ECO:0000313" key="7">
    <source>
        <dbReference type="EMBL" id="OSD04150.1"/>
    </source>
</evidence>
<organism evidence="7 8">
    <name type="scientific">Trametes coccinea (strain BRFM310)</name>
    <name type="common">Pycnoporus coccineus</name>
    <dbReference type="NCBI Taxonomy" id="1353009"/>
    <lineage>
        <taxon>Eukaryota</taxon>
        <taxon>Fungi</taxon>
        <taxon>Dikarya</taxon>
        <taxon>Basidiomycota</taxon>
        <taxon>Agaricomycotina</taxon>
        <taxon>Agaricomycetes</taxon>
        <taxon>Polyporales</taxon>
        <taxon>Polyporaceae</taxon>
        <taxon>Trametes</taxon>
    </lineage>
</organism>
<dbReference type="STRING" id="1353009.A0A1Y2ISN1"/>
<keyword evidence="8" id="KW-1185">Reference proteome</keyword>
<reference evidence="7 8" key="1">
    <citation type="journal article" date="2015" name="Biotechnol. Biofuels">
        <title>Enhanced degradation of softwood versus hardwood by the white-rot fungus Pycnoporus coccineus.</title>
        <authorList>
            <person name="Couturier M."/>
            <person name="Navarro D."/>
            <person name="Chevret D."/>
            <person name="Henrissat B."/>
            <person name="Piumi F."/>
            <person name="Ruiz-Duenas F.J."/>
            <person name="Martinez A.T."/>
            <person name="Grigoriev I.V."/>
            <person name="Riley R."/>
            <person name="Lipzen A."/>
            <person name="Berrin J.G."/>
            <person name="Master E.R."/>
            <person name="Rosso M.N."/>
        </authorList>
    </citation>
    <scope>NUCLEOTIDE SEQUENCE [LARGE SCALE GENOMIC DNA]</scope>
    <source>
        <strain evidence="7 8">BRFM310</strain>
    </source>
</reference>
<keyword evidence="2 4" id="KW-0863">Zinc-finger</keyword>
<dbReference type="Gene3D" id="3.30.160.60">
    <property type="entry name" value="Classic Zinc Finger"/>
    <property type="match status" value="2"/>
</dbReference>
<dbReference type="EMBL" id="KZ084097">
    <property type="protein sequence ID" value="OSD04150.1"/>
    <property type="molecule type" value="Genomic_DNA"/>
</dbReference>
<gene>
    <name evidence="7" type="ORF">PYCCODRAFT_1476206</name>
</gene>
<feature type="region of interest" description="Disordered" evidence="5">
    <location>
        <begin position="80"/>
        <end position="106"/>
    </location>
</feature>
<name>A0A1Y2ISN1_TRAC3</name>
<dbReference type="AlphaFoldDB" id="A0A1Y2ISN1"/>